<evidence type="ECO:0000313" key="1">
    <source>
        <dbReference type="EMBL" id="SJL17937.1"/>
    </source>
</evidence>
<dbReference type="OrthoDB" id="3088132at2759"/>
<name>A0A284SA87_ARMOS</name>
<accession>A0A284SA87</accession>
<gene>
    <name evidence="1" type="ORF">ARMOST_21507</name>
</gene>
<dbReference type="EMBL" id="FUEG01000050">
    <property type="protein sequence ID" value="SJL17937.1"/>
    <property type="molecule type" value="Genomic_DNA"/>
</dbReference>
<dbReference type="Proteomes" id="UP000219338">
    <property type="component" value="Unassembled WGS sequence"/>
</dbReference>
<protein>
    <submittedName>
        <fullName evidence="1">Uncharacterized protein</fullName>
    </submittedName>
</protein>
<proteinExistence type="predicted"/>
<sequence length="106" mass="11730">MPVDLDGACMPIGITLLRLTDAHLGKLKRLCLVDTCRDAECRDLLHLARTLERPFSSLEKLVLDILLSQDMHQKLLQLMPAFPVLTNSHIVSRANGSSLGLANRLS</sequence>
<reference evidence="2" key="1">
    <citation type="journal article" date="2017" name="Nat. Ecol. Evol.">
        <title>Genome expansion and lineage-specific genetic innovations in the forest pathogenic fungi Armillaria.</title>
        <authorList>
            <person name="Sipos G."/>
            <person name="Prasanna A.N."/>
            <person name="Walter M.C."/>
            <person name="O'Connor E."/>
            <person name="Balint B."/>
            <person name="Krizsan K."/>
            <person name="Kiss B."/>
            <person name="Hess J."/>
            <person name="Varga T."/>
            <person name="Slot J."/>
            <person name="Riley R."/>
            <person name="Boka B."/>
            <person name="Rigling D."/>
            <person name="Barry K."/>
            <person name="Lee J."/>
            <person name="Mihaltcheva S."/>
            <person name="LaButti K."/>
            <person name="Lipzen A."/>
            <person name="Waldron R."/>
            <person name="Moloney N.M."/>
            <person name="Sperisen C."/>
            <person name="Kredics L."/>
            <person name="Vagvoelgyi C."/>
            <person name="Patrignani A."/>
            <person name="Fitzpatrick D."/>
            <person name="Nagy I."/>
            <person name="Doyle S."/>
            <person name="Anderson J.B."/>
            <person name="Grigoriev I.V."/>
            <person name="Gueldener U."/>
            <person name="Muensterkoetter M."/>
            <person name="Nagy L.G."/>
        </authorList>
    </citation>
    <scope>NUCLEOTIDE SEQUENCE [LARGE SCALE GENOMIC DNA]</scope>
    <source>
        <strain evidence="2">C18/9</strain>
    </source>
</reference>
<dbReference type="OMA" id="RDAECRD"/>
<evidence type="ECO:0000313" key="2">
    <source>
        <dbReference type="Proteomes" id="UP000219338"/>
    </source>
</evidence>
<dbReference type="AlphaFoldDB" id="A0A284SA87"/>
<keyword evidence="2" id="KW-1185">Reference proteome</keyword>
<organism evidence="1 2">
    <name type="scientific">Armillaria ostoyae</name>
    <name type="common">Armillaria root rot fungus</name>
    <dbReference type="NCBI Taxonomy" id="47428"/>
    <lineage>
        <taxon>Eukaryota</taxon>
        <taxon>Fungi</taxon>
        <taxon>Dikarya</taxon>
        <taxon>Basidiomycota</taxon>
        <taxon>Agaricomycotina</taxon>
        <taxon>Agaricomycetes</taxon>
        <taxon>Agaricomycetidae</taxon>
        <taxon>Agaricales</taxon>
        <taxon>Marasmiineae</taxon>
        <taxon>Physalacriaceae</taxon>
        <taxon>Armillaria</taxon>
    </lineage>
</organism>